<feature type="region of interest" description="Disordered" evidence="1">
    <location>
        <begin position="60"/>
        <end position="100"/>
    </location>
</feature>
<dbReference type="InParanoid" id="A0A6P9AEY5"/>
<dbReference type="KEGG" id="tpal:117654389"/>
<organism evidence="3">
    <name type="scientific">Thrips palmi</name>
    <name type="common">Melon thrips</name>
    <dbReference type="NCBI Taxonomy" id="161013"/>
    <lineage>
        <taxon>Eukaryota</taxon>
        <taxon>Metazoa</taxon>
        <taxon>Ecdysozoa</taxon>
        <taxon>Arthropoda</taxon>
        <taxon>Hexapoda</taxon>
        <taxon>Insecta</taxon>
        <taxon>Pterygota</taxon>
        <taxon>Neoptera</taxon>
        <taxon>Paraneoptera</taxon>
        <taxon>Thysanoptera</taxon>
        <taxon>Terebrantia</taxon>
        <taxon>Thripoidea</taxon>
        <taxon>Thripidae</taxon>
        <taxon>Thrips</taxon>
    </lineage>
</organism>
<accession>A0A6P9AEY5</accession>
<protein>
    <submittedName>
        <fullName evidence="3">Protein turtle-like</fullName>
    </submittedName>
</protein>
<name>A0A6P9AEY5_THRPL</name>
<proteinExistence type="predicted"/>
<evidence type="ECO:0000256" key="1">
    <source>
        <dbReference type="SAM" id="MobiDB-lite"/>
    </source>
</evidence>
<sequence>MMTASTSTSRLGLGLGLQDWIGITAGLPQRPSPSSFQDKQGCDVSVDGHYEFDTVFVGTPTRDDRGLSDSETTFHATMDEDQDASQSSDSLARRSKHDKHYNIEARVQAMKEEFAAFRERQARRRRSPQLESVC</sequence>
<dbReference type="Proteomes" id="UP000515158">
    <property type="component" value="Unplaced"/>
</dbReference>
<dbReference type="RefSeq" id="XP_034256883.1">
    <property type="nucleotide sequence ID" value="XM_034400992.1"/>
</dbReference>
<gene>
    <name evidence="3" type="primary">LOC117654389</name>
</gene>
<evidence type="ECO:0000313" key="3">
    <source>
        <dbReference type="RefSeq" id="XP_034256883.1"/>
    </source>
</evidence>
<dbReference type="AlphaFoldDB" id="A0A6P9AEY5"/>
<evidence type="ECO:0000313" key="2">
    <source>
        <dbReference type="Proteomes" id="UP000515158"/>
    </source>
</evidence>
<reference evidence="3" key="1">
    <citation type="submission" date="2025-08" db="UniProtKB">
        <authorList>
            <consortium name="RefSeq"/>
        </authorList>
    </citation>
    <scope>IDENTIFICATION</scope>
    <source>
        <tissue evidence="3">Total insect</tissue>
    </source>
</reference>
<dbReference type="GeneID" id="117654389"/>
<keyword evidence="2" id="KW-1185">Reference proteome</keyword>